<keyword evidence="3" id="KW-1185">Reference proteome</keyword>
<comment type="similarity">
    <text evidence="1">Belongs to the UPF0398 family.</text>
</comment>
<dbReference type="PANTHER" id="PTHR38440">
    <property type="entry name" value="UPF0398 PROTEIN YPSA"/>
    <property type="match status" value="1"/>
</dbReference>
<dbReference type="InterPro" id="IPR010697">
    <property type="entry name" value="YspA"/>
</dbReference>
<dbReference type="PANTHER" id="PTHR38440:SF1">
    <property type="entry name" value="UPF0398 PROTEIN SPR0331"/>
    <property type="match status" value="1"/>
</dbReference>
<dbReference type="RefSeq" id="WP_126989542.1">
    <property type="nucleotide sequence ID" value="NZ_JTFC01000010.1"/>
</dbReference>
<dbReference type="PIRSF" id="PIRSF021290">
    <property type="entry name" value="DUF1273"/>
    <property type="match status" value="1"/>
</dbReference>
<dbReference type="Pfam" id="PF06908">
    <property type="entry name" value="YpsA"/>
    <property type="match status" value="1"/>
</dbReference>
<sequence length="196" mass="23000">MAIKRLAVTGYKPQELGIFNDSHPGLAVIKKALKDRLLPLIEDGLEWVLVSGQLGVETWVVEVVWELQEVFPNLQYGVMIPFLDQEKNWNEQKKLHYNDIMAKADFTTAITNRPYEAPWQFVEKNKFFVLHSDAFLILYDEEQDGSPKYVKQLVKTYIDKHNADYELLTIDAYDLQVVAEEEQQRMWEQQEKDSFE</sequence>
<evidence type="ECO:0000256" key="1">
    <source>
        <dbReference type="HAMAP-Rule" id="MF_01575"/>
    </source>
</evidence>
<organism evidence="2 3">
    <name type="scientific">Candidatus Kurthia intestinigallinarum</name>
    <dbReference type="NCBI Taxonomy" id="1562256"/>
    <lineage>
        <taxon>Bacteria</taxon>
        <taxon>Bacillati</taxon>
        <taxon>Bacillota</taxon>
        <taxon>Bacilli</taxon>
        <taxon>Bacillales</taxon>
        <taxon>Caryophanaceae</taxon>
        <taxon>Kurthia</taxon>
    </lineage>
</organism>
<dbReference type="Gene3D" id="3.40.50.450">
    <property type="match status" value="1"/>
</dbReference>
<dbReference type="AlphaFoldDB" id="A0A433RX18"/>
<evidence type="ECO:0000313" key="2">
    <source>
        <dbReference type="EMBL" id="RUS57832.1"/>
    </source>
</evidence>
<dbReference type="Proteomes" id="UP000288623">
    <property type="component" value="Unassembled WGS sequence"/>
</dbReference>
<accession>A0A433RX18</accession>
<reference evidence="2 3" key="1">
    <citation type="submission" date="2014-11" db="EMBL/GenBank/DDBJ databases">
        <title>Genome sequence and analysis of novel Kurthia sp.</title>
        <authorList>
            <person name="Lawson J.N."/>
            <person name="Gonzalez J.E."/>
            <person name="Rinauldi L."/>
            <person name="Xuan Z."/>
            <person name="Firman A."/>
            <person name="Shaddox L."/>
            <person name="Trudeau A."/>
            <person name="Shah S."/>
            <person name="Reiman D."/>
        </authorList>
    </citation>
    <scope>NUCLEOTIDE SEQUENCE [LARGE SCALE GENOMIC DNA]</scope>
    <source>
        <strain evidence="2 3">3B1D</strain>
    </source>
</reference>
<name>A0A433RX18_9BACL</name>
<comment type="caution">
    <text evidence="2">The sequence shown here is derived from an EMBL/GenBank/DDBJ whole genome shotgun (WGS) entry which is preliminary data.</text>
</comment>
<protein>
    <recommendedName>
        <fullName evidence="1">UPF0398 protein QI30_03340</fullName>
    </recommendedName>
</protein>
<dbReference type="HAMAP" id="MF_01575">
    <property type="entry name" value="UPF0398"/>
    <property type="match status" value="1"/>
</dbReference>
<dbReference type="SUPFAM" id="SSF102405">
    <property type="entry name" value="MCP/YpsA-like"/>
    <property type="match status" value="1"/>
</dbReference>
<dbReference type="OrthoDB" id="2301957at2"/>
<dbReference type="EMBL" id="JTFC01000010">
    <property type="protein sequence ID" value="RUS57832.1"/>
    <property type="molecule type" value="Genomic_DNA"/>
</dbReference>
<gene>
    <name evidence="2" type="ORF">QI30_03340</name>
</gene>
<dbReference type="NCBIfam" id="NF010181">
    <property type="entry name" value="PRK13660.1"/>
    <property type="match status" value="1"/>
</dbReference>
<proteinExistence type="inferred from homology"/>
<evidence type="ECO:0000313" key="3">
    <source>
        <dbReference type="Proteomes" id="UP000288623"/>
    </source>
</evidence>